<evidence type="ECO:0000313" key="1">
    <source>
        <dbReference type="EMBL" id="MEJ8279421.1"/>
    </source>
</evidence>
<proteinExistence type="predicted"/>
<dbReference type="EMBL" id="JBBJUP010000007">
    <property type="protein sequence ID" value="MEJ8279421.1"/>
    <property type="molecule type" value="Genomic_DNA"/>
</dbReference>
<keyword evidence="2" id="KW-1185">Reference proteome</keyword>
<gene>
    <name evidence="1" type="ORF">WJX68_10810</name>
</gene>
<comment type="caution">
    <text evidence="1">The sequence shown here is derived from an EMBL/GenBank/DDBJ whole genome shotgun (WGS) entry which is preliminary data.</text>
</comment>
<evidence type="ECO:0000313" key="2">
    <source>
        <dbReference type="Proteomes" id="UP001364211"/>
    </source>
</evidence>
<dbReference type="RefSeq" id="WP_340289005.1">
    <property type="nucleotide sequence ID" value="NZ_JBBJUP010000007.1"/>
</dbReference>
<reference evidence="1 2" key="1">
    <citation type="submission" date="2024-03" db="EMBL/GenBank/DDBJ databases">
        <title>Draft genome sequence of Pseudonocardia sp. DW16-2.</title>
        <authorList>
            <person name="Duangmal K."/>
        </authorList>
    </citation>
    <scope>NUCLEOTIDE SEQUENCE [LARGE SCALE GENOMIC DNA]</scope>
    <source>
        <strain evidence="1 2">DW16-2</strain>
    </source>
</reference>
<organism evidence="1 2">
    <name type="scientific">Pseudonocardia spirodelae</name>
    <dbReference type="NCBI Taxonomy" id="3133431"/>
    <lineage>
        <taxon>Bacteria</taxon>
        <taxon>Bacillati</taxon>
        <taxon>Actinomycetota</taxon>
        <taxon>Actinomycetes</taxon>
        <taxon>Pseudonocardiales</taxon>
        <taxon>Pseudonocardiaceae</taxon>
        <taxon>Pseudonocardia</taxon>
    </lineage>
</organism>
<protein>
    <submittedName>
        <fullName evidence="1">Uncharacterized protein</fullName>
    </submittedName>
</protein>
<name>A0ABU8T640_9PSEU</name>
<accession>A0ABU8T640</accession>
<dbReference type="Proteomes" id="UP001364211">
    <property type="component" value="Unassembled WGS sequence"/>
</dbReference>
<sequence length="182" mass="20044">MDDLEQDAVDTTAAMLAEGGWVPPPTVHLLCAELPRLPYVGYLRSRPFYRGDDAHRAIAGLGWIASLTQASRVVLIWEQADLSIALQRPPSLPSGLVVLDAARGSEHEVRWHPMDLIETGTTPDGLPTAVPEWGPSRRIPGGRLPEPILDLLALWREERIWSEVRNALSCTSVRRAGFEPAT</sequence>